<keyword evidence="6 7" id="KW-0472">Membrane</keyword>
<dbReference type="STRING" id="1514971.AUR64_10690"/>
<dbReference type="OrthoDB" id="9823at2157"/>
<keyword evidence="4 7" id="KW-0812">Transmembrane</keyword>
<dbReference type="InterPro" id="IPR000440">
    <property type="entry name" value="NADH_UbQ/plastoQ_OxRdtase_su3"/>
</dbReference>
<dbReference type="RefSeq" id="WP_058581413.1">
    <property type="nucleotide sequence ID" value="NZ_LOPU01000018.1"/>
</dbReference>
<dbReference type="InterPro" id="IPR038430">
    <property type="entry name" value="NDAH_ubi_oxred_su3_sf"/>
</dbReference>
<dbReference type="Pfam" id="PF00507">
    <property type="entry name" value="Oxidored_q4"/>
    <property type="match status" value="1"/>
</dbReference>
<evidence type="ECO:0000256" key="1">
    <source>
        <dbReference type="ARBA" id="ARBA00004370"/>
    </source>
</evidence>
<keyword evidence="5 7" id="KW-1133">Transmembrane helix</keyword>
<gene>
    <name evidence="8" type="ORF">AUR64_10690</name>
</gene>
<evidence type="ECO:0000313" key="9">
    <source>
        <dbReference type="Proteomes" id="UP000054387"/>
    </source>
</evidence>
<dbReference type="PANTHER" id="PTHR11058:SF9">
    <property type="entry name" value="NADH-UBIQUINONE OXIDOREDUCTASE CHAIN 3"/>
    <property type="match status" value="1"/>
</dbReference>
<dbReference type="GO" id="GO:0030964">
    <property type="term" value="C:NADH dehydrogenase complex"/>
    <property type="evidence" value="ECO:0007669"/>
    <property type="project" value="TreeGrafter"/>
</dbReference>
<dbReference type="AlphaFoldDB" id="A0A0W1R9P8"/>
<evidence type="ECO:0000256" key="2">
    <source>
        <dbReference type="ARBA" id="ARBA00008472"/>
    </source>
</evidence>
<protein>
    <submittedName>
        <fullName evidence="8">NADH dehydrogenase</fullName>
    </submittedName>
</protein>
<comment type="subcellular location">
    <subcellularLocation>
        <location evidence="1">Membrane</location>
    </subcellularLocation>
</comment>
<dbReference type="Proteomes" id="UP000054387">
    <property type="component" value="Unassembled WGS sequence"/>
</dbReference>
<accession>A0A0W1R9P8</accession>
<evidence type="ECO:0000313" key="8">
    <source>
        <dbReference type="EMBL" id="KTG10058.1"/>
    </source>
</evidence>
<evidence type="ECO:0000256" key="4">
    <source>
        <dbReference type="ARBA" id="ARBA00022692"/>
    </source>
</evidence>
<keyword evidence="9" id="KW-1185">Reference proteome</keyword>
<comment type="caution">
    <text evidence="8">The sequence shown here is derived from an EMBL/GenBank/DDBJ whole genome shotgun (WGS) entry which is preliminary data.</text>
</comment>
<keyword evidence="3" id="KW-0813">Transport</keyword>
<reference evidence="8 9" key="1">
    <citation type="submission" date="2015-12" db="EMBL/GenBank/DDBJ databases">
        <title>Haloprofundus marisrubri gen. nov., sp. nov., an extremely halophilic archaeon isolated from the Discovery deep brine-seawater interface in the Red Sea.</title>
        <authorList>
            <person name="Zhang G."/>
            <person name="Stingl U."/>
            <person name="Rashid M."/>
        </authorList>
    </citation>
    <scope>NUCLEOTIDE SEQUENCE [LARGE SCALE GENOMIC DNA]</scope>
    <source>
        <strain evidence="8 9">SB9</strain>
    </source>
</reference>
<dbReference type="Gene3D" id="1.20.58.1610">
    <property type="entry name" value="NADH:ubiquinone/plastoquinone oxidoreductase, chain 3"/>
    <property type="match status" value="1"/>
</dbReference>
<dbReference type="GO" id="GO:0008137">
    <property type="term" value="F:NADH dehydrogenase (ubiquinone) activity"/>
    <property type="evidence" value="ECO:0007669"/>
    <property type="project" value="InterPro"/>
</dbReference>
<evidence type="ECO:0000256" key="7">
    <source>
        <dbReference type="SAM" id="Phobius"/>
    </source>
</evidence>
<feature type="transmembrane region" description="Helical" evidence="7">
    <location>
        <begin position="6"/>
        <end position="28"/>
    </location>
</feature>
<proteinExistence type="inferred from homology"/>
<dbReference type="EMBL" id="LOPU01000018">
    <property type="protein sequence ID" value="KTG10058.1"/>
    <property type="molecule type" value="Genomic_DNA"/>
</dbReference>
<name>A0A0W1R9P8_9EURY</name>
<feature type="transmembrane region" description="Helical" evidence="7">
    <location>
        <begin position="59"/>
        <end position="81"/>
    </location>
</feature>
<comment type="similarity">
    <text evidence="2">Belongs to the complex I subunit 3 family.</text>
</comment>
<organism evidence="8 9">
    <name type="scientific">Haloprofundus marisrubri</name>
    <dbReference type="NCBI Taxonomy" id="1514971"/>
    <lineage>
        <taxon>Archaea</taxon>
        <taxon>Methanobacteriati</taxon>
        <taxon>Methanobacteriota</taxon>
        <taxon>Stenosarchaea group</taxon>
        <taxon>Halobacteria</taxon>
        <taxon>Halobacteriales</taxon>
        <taxon>Haloferacaceae</taxon>
        <taxon>Haloprofundus</taxon>
    </lineage>
</organism>
<dbReference type="PANTHER" id="PTHR11058">
    <property type="entry name" value="NADH-UBIQUINONE OXIDOREDUCTASE CHAIN 3"/>
    <property type="match status" value="1"/>
</dbReference>
<evidence type="ECO:0000256" key="6">
    <source>
        <dbReference type="ARBA" id="ARBA00023136"/>
    </source>
</evidence>
<sequence length="137" mass="15051">MNPWIAIGALAVVGIGIPIGMMAVSSLLRPSVPEQGKSATYESGEIPTGTARIQFNIQYYMVALLFVVFDIETVLIFPWTVIYRSALEQGVSLGAVLTPMLVFVGILVVGLLWAWRNGAVEWVKSPRATRRKTERQS</sequence>
<evidence type="ECO:0000256" key="3">
    <source>
        <dbReference type="ARBA" id="ARBA00022448"/>
    </source>
</evidence>
<evidence type="ECO:0000256" key="5">
    <source>
        <dbReference type="ARBA" id="ARBA00022989"/>
    </source>
</evidence>
<feature type="transmembrane region" description="Helical" evidence="7">
    <location>
        <begin position="93"/>
        <end position="115"/>
    </location>
</feature>